<evidence type="ECO:0000313" key="3">
    <source>
        <dbReference type="EMBL" id="CAF3888281.1"/>
    </source>
</evidence>
<feature type="region of interest" description="Disordered" evidence="1">
    <location>
        <begin position="179"/>
        <end position="210"/>
    </location>
</feature>
<dbReference type="Proteomes" id="UP000681722">
    <property type="component" value="Unassembled WGS sequence"/>
</dbReference>
<evidence type="ECO:0000256" key="1">
    <source>
        <dbReference type="SAM" id="MobiDB-lite"/>
    </source>
</evidence>
<sequence>MVFFSLFSEGIKNSPSGYINSPLLDIEGSINTTNQNAQTRELNDTLVKARADQLNSILKAHRSQFLTRELDRVLRQVIRGTLKIVDQAVVQSTKKISKAESVYEIHHMPPASCYAGTPYEKISRYDMPAILMHKEDHRAILSTGSSTEGKEHRKQTHEPMRNGHMSVAIEVTLNNTKNTAKESEPYAKHTNQYLDYVATKSVTKRPRKRR</sequence>
<proteinExistence type="predicted"/>
<dbReference type="AlphaFoldDB" id="A0A814QVI7"/>
<evidence type="ECO:0000313" key="4">
    <source>
        <dbReference type="Proteomes" id="UP000663829"/>
    </source>
</evidence>
<gene>
    <name evidence="2" type="ORF">GPM918_LOCUS19875</name>
    <name evidence="3" type="ORF">SRO942_LOCUS19873</name>
</gene>
<dbReference type="EMBL" id="CAJOBC010006135">
    <property type="protein sequence ID" value="CAF3888281.1"/>
    <property type="molecule type" value="Genomic_DNA"/>
</dbReference>
<comment type="caution">
    <text evidence="2">The sequence shown here is derived from an EMBL/GenBank/DDBJ whole genome shotgun (WGS) entry which is preliminary data.</text>
</comment>
<reference evidence="2" key="1">
    <citation type="submission" date="2021-02" db="EMBL/GenBank/DDBJ databases">
        <authorList>
            <person name="Nowell W R."/>
        </authorList>
    </citation>
    <scope>NUCLEOTIDE SEQUENCE</scope>
</reference>
<organism evidence="2 4">
    <name type="scientific">Didymodactylos carnosus</name>
    <dbReference type="NCBI Taxonomy" id="1234261"/>
    <lineage>
        <taxon>Eukaryota</taxon>
        <taxon>Metazoa</taxon>
        <taxon>Spiralia</taxon>
        <taxon>Gnathifera</taxon>
        <taxon>Rotifera</taxon>
        <taxon>Eurotatoria</taxon>
        <taxon>Bdelloidea</taxon>
        <taxon>Philodinida</taxon>
        <taxon>Philodinidae</taxon>
        <taxon>Didymodactylos</taxon>
    </lineage>
</organism>
<dbReference type="EMBL" id="CAJNOQ010006134">
    <property type="protein sequence ID" value="CAF1124756.1"/>
    <property type="molecule type" value="Genomic_DNA"/>
</dbReference>
<dbReference type="Proteomes" id="UP000663829">
    <property type="component" value="Unassembled WGS sequence"/>
</dbReference>
<evidence type="ECO:0000313" key="2">
    <source>
        <dbReference type="EMBL" id="CAF1124756.1"/>
    </source>
</evidence>
<keyword evidence="4" id="KW-1185">Reference proteome</keyword>
<protein>
    <submittedName>
        <fullName evidence="2">Uncharacterized protein</fullName>
    </submittedName>
</protein>
<accession>A0A814QVI7</accession>
<name>A0A814QVI7_9BILA</name>